<organism evidence="2 3">
    <name type="scientific">Phycomyces blakesleeanus (strain ATCC 8743b / DSM 1359 / FGSC 10004 / NBRC 33097 / NRRL 1555)</name>
    <dbReference type="NCBI Taxonomy" id="763407"/>
    <lineage>
        <taxon>Eukaryota</taxon>
        <taxon>Fungi</taxon>
        <taxon>Fungi incertae sedis</taxon>
        <taxon>Mucoromycota</taxon>
        <taxon>Mucoromycotina</taxon>
        <taxon>Mucoromycetes</taxon>
        <taxon>Mucorales</taxon>
        <taxon>Phycomycetaceae</taxon>
        <taxon>Phycomyces</taxon>
    </lineage>
</organism>
<dbReference type="Proteomes" id="UP000077315">
    <property type="component" value="Unassembled WGS sequence"/>
</dbReference>
<name>A0A162TR89_PHYB8</name>
<dbReference type="RefSeq" id="XP_018288472.1">
    <property type="nucleotide sequence ID" value="XM_018432071.1"/>
</dbReference>
<evidence type="ECO:0000313" key="2">
    <source>
        <dbReference type="EMBL" id="OAD70432.1"/>
    </source>
</evidence>
<dbReference type="OrthoDB" id="10256743at2759"/>
<dbReference type="InterPro" id="IPR036867">
    <property type="entry name" value="R3H_dom_sf"/>
</dbReference>
<sequence length="267" mass="30565">MAIGDSTVFFVQPGGQWIQPTGQQNTFANVSAAIAASEVVAPSRLHSLADDALKPKKTKKRPVEKDTLSRRSNLAIGKEGSRRRQRWDNNNFSENPVAVLYSEDLRPPGYSRSKNIFQWNNIAINEEEPESVEEENQHVPIRSIVPLSRSVRKDLKRAHLPLGLVSSYEDQLMRFIATQQRRPPGEVDAQDLCLVWEISDRFVRWFVHAMCDYYNLESFSETISSGRRITYICHKAHLASVTTGEECSIEVDWKVPQMLFVDYLRTR</sequence>
<reference evidence="3" key="1">
    <citation type="submission" date="2015-06" db="EMBL/GenBank/DDBJ databases">
        <title>Expansion of signal transduction pathways in fungi by whole-genome duplication.</title>
        <authorList>
            <consortium name="DOE Joint Genome Institute"/>
            <person name="Corrochano L.M."/>
            <person name="Kuo A."/>
            <person name="Marcet-Houben M."/>
            <person name="Polaino S."/>
            <person name="Salamov A."/>
            <person name="Villalobos J.M."/>
            <person name="Alvarez M.I."/>
            <person name="Avalos J."/>
            <person name="Benito E.P."/>
            <person name="Benoit I."/>
            <person name="Burger G."/>
            <person name="Camino L.P."/>
            <person name="Canovas D."/>
            <person name="Cerda-Olmedo E."/>
            <person name="Cheng J.-F."/>
            <person name="Dominguez A."/>
            <person name="Elias M."/>
            <person name="Eslava A.P."/>
            <person name="Glaser F."/>
            <person name="Grimwood J."/>
            <person name="Gutierrez G."/>
            <person name="Heitman J."/>
            <person name="Henrissat B."/>
            <person name="Iturriaga E.A."/>
            <person name="Lang B.F."/>
            <person name="Lavin J.L."/>
            <person name="Lee S."/>
            <person name="Li W."/>
            <person name="Lindquist E."/>
            <person name="Lopez-Garcia S."/>
            <person name="Luque E.M."/>
            <person name="Marcos A.T."/>
            <person name="Martin J."/>
            <person name="McCluskey K."/>
            <person name="Medina H.R."/>
            <person name="Miralles-Duran A."/>
            <person name="Miyazaki A."/>
            <person name="Munoz-Torres E."/>
            <person name="Oguiza J.A."/>
            <person name="Ohm R."/>
            <person name="Olmedo M."/>
            <person name="Orejas M."/>
            <person name="Ortiz-Castellanos L."/>
            <person name="Pisabarro A.G."/>
            <person name="Rodriguez-Romero J."/>
            <person name="Ruiz-Herrera J."/>
            <person name="Ruiz-Vazquez R."/>
            <person name="Sanz C."/>
            <person name="Schackwitz W."/>
            <person name="Schmutz J."/>
            <person name="Shahriari M."/>
            <person name="Shelest E."/>
            <person name="Silva-Franco F."/>
            <person name="Soanes D."/>
            <person name="Syed K."/>
            <person name="Tagua V.G."/>
            <person name="Talbot N.J."/>
            <person name="Thon M."/>
            <person name="De vries R.P."/>
            <person name="Wiebenga A."/>
            <person name="Yadav J.S."/>
            <person name="Braun E.L."/>
            <person name="Baker S."/>
            <person name="Garre V."/>
            <person name="Horwitz B."/>
            <person name="Torres-Martinez S."/>
            <person name="Idnurm A."/>
            <person name="Herrera-Estrella A."/>
            <person name="Gabaldon T."/>
            <person name="Grigoriev I.V."/>
        </authorList>
    </citation>
    <scope>NUCLEOTIDE SEQUENCE [LARGE SCALE GENOMIC DNA]</scope>
    <source>
        <strain evidence="3">NRRL 1555(-)</strain>
    </source>
</reference>
<dbReference type="VEuPathDB" id="FungiDB:PHYBLDRAFT_148348"/>
<evidence type="ECO:0000313" key="3">
    <source>
        <dbReference type="Proteomes" id="UP000077315"/>
    </source>
</evidence>
<dbReference type="InterPro" id="IPR039629">
    <property type="entry name" value="R3HDM4"/>
</dbReference>
<dbReference type="GO" id="GO:0003676">
    <property type="term" value="F:nucleic acid binding"/>
    <property type="evidence" value="ECO:0007669"/>
    <property type="project" value="InterPro"/>
</dbReference>
<dbReference type="SUPFAM" id="SSF82708">
    <property type="entry name" value="R3H domain"/>
    <property type="match status" value="1"/>
</dbReference>
<evidence type="ECO:0000256" key="1">
    <source>
        <dbReference type="SAM" id="MobiDB-lite"/>
    </source>
</evidence>
<dbReference type="PANTHER" id="PTHR32019">
    <property type="entry name" value="R3H DOMAIN-CONTAINING PROTEIN 4"/>
    <property type="match status" value="1"/>
</dbReference>
<gene>
    <name evidence="2" type="ORF">PHYBLDRAFT_148348</name>
</gene>
<accession>A0A162TR89</accession>
<dbReference type="AlphaFoldDB" id="A0A162TR89"/>
<dbReference type="PANTHER" id="PTHR32019:SF2">
    <property type="entry name" value="R3H DOMAIN-CONTAINING PROTEIN 4"/>
    <property type="match status" value="1"/>
</dbReference>
<keyword evidence="3" id="KW-1185">Reference proteome</keyword>
<proteinExistence type="predicted"/>
<feature type="region of interest" description="Disordered" evidence="1">
    <location>
        <begin position="50"/>
        <end position="89"/>
    </location>
</feature>
<dbReference type="EMBL" id="KV440988">
    <property type="protein sequence ID" value="OAD70432.1"/>
    <property type="molecule type" value="Genomic_DNA"/>
</dbReference>
<dbReference type="InParanoid" id="A0A162TR89"/>
<dbReference type="GeneID" id="28992977"/>
<protein>
    <submittedName>
        <fullName evidence="2">Uncharacterized protein</fullName>
    </submittedName>
</protein>